<proteinExistence type="predicted"/>
<dbReference type="RefSeq" id="WP_085260927.1">
    <property type="nucleotide sequence ID" value="NZ_AP022564.1"/>
</dbReference>
<gene>
    <name evidence="1" type="ORF">MTER_09770</name>
</gene>
<organism evidence="1 2">
    <name type="scientific">Mycolicibacter terrae</name>
    <dbReference type="NCBI Taxonomy" id="1788"/>
    <lineage>
        <taxon>Bacteria</taxon>
        <taxon>Bacillati</taxon>
        <taxon>Actinomycetota</taxon>
        <taxon>Actinomycetes</taxon>
        <taxon>Mycobacteriales</taxon>
        <taxon>Mycobacteriaceae</taxon>
        <taxon>Mycolicibacter</taxon>
    </lineage>
</organism>
<dbReference type="SUPFAM" id="SSF51004">
    <property type="entry name" value="C-terminal (heme d1) domain of cytochrome cd1-nitrite reductase"/>
    <property type="match status" value="1"/>
</dbReference>
<reference evidence="1 2" key="1">
    <citation type="journal article" date="2019" name="Emerg. Microbes Infect.">
        <title>Comprehensive subspecies identification of 175 nontuberculous mycobacteria species based on 7547 genomic profiles.</title>
        <authorList>
            <person name="Matsumoto Y."/>
            <person name="Kinjo T."/>
            <person name="Motooka D."/>
            <person name="Nabeya D."/>
            <person name="Jung N."/>
            <person name="Uechi K."/>
            <person name="Horii T."/>
            <person name="Iida T."/>
            <person name="Fujita J."/>
            <person name="Nakamura S."/>
        </authorList>
    </citation>
    <scope>NUCLEOTIDE SEQUENCE [LARGE SCALE GENOMIC DNA]</scope>
    <source>
        <strain evidence="1 2">JCM 12143</strain>
    </source>
</reference>
<keyword evidence="2" id="KW-1185">Reference proteome</keyword>
<dbReference type="Proteomes" id="UP000467636">
    <property type="component" value="Chromosome"/>
</dbReference>
<evidence type="ECO:0000313" key="2">
    <source>
        <dbReference type="Proteomes" id="UP000467636"/>
    </source>
</evidence>
<sequence>MTWQTWCGAAVAGVLACAGCSAPGRSLHSAPETVSVQAQTPLRDPVWSYRTDSLIALTDDGRLAAVDHADDPDTVNTRFSAPLDAGRNVQISRADDRTVFVPQPARGRVAAVDLTSLRQIGDIDAGPAPSYLSEDSGMRILLALSADGSTVTPVEELGLRRLPAAKVAAGPTGVIDGANRGRVIEYHVYGPAGVSYYKAQPFQQQSPPEHRGSYHTEVVAAAGDGTAVSRVYLADAGGDTLYAVESGRGGHGLREVGRAPVSSPIRHLGSDATRVYAATETDVSVFESASFTGFSHGSIPMLRVIDYRAGLPSGPARSAPLSGMAIGPDRVYLTLRGQPVVVSVAKPRL</sequence>
<dbReference type="AlphaFoldDB" id="A0AAD1MGE9"/>
<evidence type="ECO:0000313" key="1">
    <source>
        <dbReference type="EMBL" id="BBX21566.1"/>
    </source>
</evidence>
<dbReference type="EMBL" id="AP022564">
    <property type="protein sequence ID" value="BBX21566.1"/>
    <property type="molecule type" value="Genomic_DNA"/>
</dbReference>
<protein>
    <submittedName>
        <fullName evidence="1">Uncharacterized protein</fullName>
    </submittedName>
</protein>
<name>A0AAD1MGE9_9MYCO</name>
<dbReference type="InterPro" id="IPR011048">
    <property type="entry name" value="Haem_d1_sf"/>
</dbReference>
<accession>A0AAD1MGE9</accession>